<gene>
    <name evidence="2" type="ORF">COY90_00110</name>
</gene>
<organism evidence="2 3">
    <name type="scientific">Candidatus Roizmanbacteria bacterium CG_4_10_14_0_8_um_filter_39_9</name>
    <dbReference type="NCBI Taxonomy" id="1974829"/>
    <lineage>
        <taxon>Bacteria</taxon>
        <taxon>Candidatus Roizmaniibacteriota</taxon>
    </lineage>
</organism>
<protein>
    <submittedName>
        <fullName evidence="2">Uncharacterized protein</fullName>
    </submittedName>
</protein>
<proteinExistence type="predicted"/>
<evidence type="ECO:0000256" key="1">
    <source>
        <dbReference type="SAM" id="Phobius"/>
    </source>
</evidence>
<comment type="caution">
    <text evidence="2">The sequence shown here is derived from an EMBL/GenBank/DDBJ whole genome shotgun (WGS) entry which is preliminary data.</text>
</comment>
<accession>A0A2M7QE98</accession>
<keyword evidence="1" id="KW-1133">Transmembrane helix</keyword>
<feature type="transmembrane region" description="Helical" evidence="1">
    <location>
        <begin position="34"/>
        <end position="53"/>
    </location>
</feature>
<feature type="transmembrane region" description="Helical" evidence="1">
    <location>
        <begin position="6"/>
        <end position="27"/>
    </location>
</feature>
<feature type="transmembrane region" description="Helical" evidence="1">
    <location>
        <begin position="93"/>
        <end position="115"/>
    </location>
</feature>
<sequence length="157" mass="17575">MIDIFIHPAYAQCPVCVVTVGGGLFIAKKLGIDDLLVSIWLSGLNTAIAFWFASSMKRKMLSSGWLWSFALFVFTLIYLMATKQTGHRGNTFLGVDKIVFGMTLGFIVSLGAVFIDKWVRYKNNGKVRFYYQKVIIPLVFFLVTSGIFSLLIGIITK</sequence>
<dbReference type="EMBL" id="PFLF01000003">
    <property type="protein sequence ID" value="PIY69546.1"/>
    <property type="molecule type" value="Genomic_DNA"/>
</dbReference>
<name>A0A2M7QE98_9BACT</name>
<keyword evidence="1" id="KW-0472">Membrane</keyword>
<dbReference type="AlphaFoldDB" id="A0A2M7QE98"/>
<feature type="transmembrane region" description="Helical" evidence="1">
    <location>
        <begin position="135"/>
        <end position="155"/>
    </location>
</feature>
<keyword evidence="1" id="KW-0812">Transmembrane</keyword>
<feature type="transmembrane region" description="Helical" evidence="1">
    <location>
        <begin position="65"/>
        <end position="81"/>
    </location>
</feature>
<evidence type="ECO:0000313" key="2">
    <source>
        <dbReference type="EMBL" id="PIY69546.1"/>
    </source>
</evidence>
<dbReference type="Proteomes" id="UP000230108">
    <property type="component" value="Unassembled WGS sequence"/>
</dbReference>
<reference evidence="3" key="1">
    <citation type="submission" date="2017-09" db="EMBL/GenBank/DDBJ databases">
        <title>Depth-based differentiation of microbial function through sediment-hosted aquifers and enrichment of novel symbionts in the deep terrestrial subsurface.</title>
        <authorList>
            <person name="Probst A.J."/>
            <person name="Ladd B."/>
            <person name="Jarett J.K."/>
            <person name="Geller-Mcgrath D.E."/>
            <person name="Sieber C.M.K."/>
            <person name="Emerson J.B."/>
            <person name="Anantharaman K."/>
            <person name="Thomas B.C."/>
            <person name="Malmstrom R."/>
            <person name="Stieglmeier M."/>
            <person name="Klingl A."/>
            <person name="Woyke T."/>
            <person name="Ryan C.M."/>
            <person name="Banfield J.F."/>
        </authorList>
    </citation>
    <scope>NUCLEOTIDE SEQUENCE [LARGE SCALE GENOMIC DNA]</scope>
</reference>
<evidence type="ECO:0000313" key="3">
    <source>
        <dbReference type="Proteomes" id="UP000230108"/>
    </source>
</evidence>